<gene>
    <name evidence="7" type="ORF">DES52_108104</name>
</gene>
<dbReference type="Gene3D" id="3.40.50.720">
    <property type="entry name" value="NAD(P)-binding Rossmann-like Domain"/>
    <property type="match status" value="1"/>
</dbReference>
<dbReference type="SUPFAM" id="SSF75615">
    <property type="entry name" value="Siroheme synthase middle domains-like"/>
    <property type="match status" value="1"/>
</dbReference>
<dbReference type="Gene3D" id="3.30.160.110">
    <property type="entry name" value="Siroheme synthase, domain 2"/>
    <property type="match status" value="1"/>
</dbReference>
<dbReference type="InterPro" id="IPR006367">
    <property type="entry name" value="Sirohaem_synthase_N"/>
</dbReference>
<evidence type="ECO:0000256" key="2">
    <source>
        <dbReference type="ARBA" id="ARBA00012400"/>
    </source>
</evidence>
<dbReference type="PANTHER" id="PTHR35330:SF1">
    <property type="entry name" value="SIROHEME BIOSYNTHESIS PROTEIN MET8"/>
    <property type="match status" value="1"/>
</dbReference>
<name>A0A318S724_9DEIO</name>
<comment type="caution">
    <text evidence="7">The sequence shown here is derived from an EMBL/GenBank/DDBJ whole genome shotgun (WGS) entry which is preliminary data.</text>
</comment>
<dbReference type="AlphaFoldDB" id="A0A318S724"/>
<evidence type="ECO:0000256" key="6">
    <source>
        <dbReference type="ARBA" id="ARBA00047561"/>
    </source>
</evidence>
<reference evidence="7 8" key="1">
    <citation type="submission" date="2018-06" db="EMBL/GenBank/DDBJ databases">
        <title>Genomic Encyclopedia of Type Strains, Phase IV (KMG-IV): sequencing the most valuable type-strain genomes for metagenomic binning, comparative biology and taxonomic classification.</title>
        <authorList>
            <person name="Goeker M."/>
        </authorList>
    </citation>
    <scope>NUCLEOTIDE SEQUENCE [LARGE SCALE GENOMIC DNA]</scope>
    <source>
        <strain evidence="7 8">DSM 18048</strain>
    </source>
</reference>
<keyword evidence="8" id="KW-1185">Reference proteome</keyword>
<dbReference type="RefSeq" id="WP_110886937.1">
    <property type="nucleotide sequence ID" value="NZ_QJSX01000008.1"/>
</dbReference>
<evidence type="ECO:0000256" key="1">
    <source>
        <dbReference type="ARBA" id="ARBA00005010"/>
    </source>
</evidence>
<keyword evidence="5" id="KW-0627">Porphyrin biosynthesis</keyword>
<dbReference type="GO" id="GO:0019354">
    <property type="term" value="P:siroheme biosynthetic process"/>
    <property type="evidence" value="ECO:0007669"/>
    <property type="project" value="UniProtKB-UniPathway"/>
</dbReference>
<evidence type="ECO:0000313" key="7">
    <source>
        <dbReference type="EMBL" id="PYE53575.1"/>
    </source>
</evidence>
<sequence length="184" mass="19542">MTLFPVFLDLSGKRGLVVGAGHVGLRRARGLLEAGARVTVVSPQAHPEVRALDLELVERAFVPSDLEGVALAFACTNDEDVNDAVLREAEARGLWASSASRPERASMRLGATLRSGDLLVAIQTGADLPYLSQALRDKLSAALPSDLPIAAWSERRAQALTLPEPARSDVLASLKDEIRKAVGA</sequence>
<dbReference type="EMBL" id="QJSX01000008">
    <property type="protein sequence ID" value="PYE53575.1"/>
    <property type="molecule type" value="Genomic_DNA"/>
</dbReference>
<dbReference type="GO" id="GO:0043115">
    <property type="term" value="F:precorrin-2 dehydrogenase activity"/>
    <property type="evidence" value="ECO:0007669"/>
    <property type="project" value="UniProtKB-EC"/>
</dbReference>
<evidence type="ECO:0000256" key="4">
    <source>
        <dbReference type="ARBA" id="ARBA00023027"/>
    </source>
</evidence>
<comment type="pathway">
    <text evidence="1">Porphyrin-containing compound metabolism; siroheme biosynthesis; sirohydrochlorin from precorrin-2: step 1/1.</text>
</comment>
<dbReference type="EC" id="1.3.1.76" evidence="2"/>
<evidence type="ECO:0000313" key="8">
    <source>
        <dbReference type="Proteomes" id="UP000248326"/>
    </source>
</evidence>
<dbReference type="PANTHER" id="PTHR35330">
    <property type="entry name" value="SIROHEME BIOSYNTHESIS PROTEIN MET8"/>
    <property type="match status" value="1"/>
</dbReference>
<dbReference type="Pfam" id="PF13241">
    <property type="entry name" value="NAD_binding_7"/>
    <property type="match status" value="1"/>
</dbReference>
<dbReference type="UniPathway" id="UPA00262">
    <property type="reaction ID" value="UER00222"/>
</dbReference>
<evidence type="ECO:0000256" key="3">
    <source>
        <dbReference type="ARBA" id="ARBA00023002"/>
    </source>
</evidence>
<dbReference type="NCBIfam" id="TIGR01470">
    <property type="entry name" value="cysG_Nterm"/>
    <property type="match status" value="1"/>
</dbReference>
<keyword evidence="4" id="KW-0520">NAD</keyword>
<dbReference type="InterPro" id="IPR036291">
    <property type="entry name" value="NAD(P)-bd_dom_sf"/>
</dbReference>
<keyword evidence="3" id="KW-0560">Oxidoreductase</keyword>
<dbReference type="Proteomes" id="UP000248326">
    <property type="component" value="Unassembled WGS sequence"/>
</dbReference>
<dbReference type="OrthoDB" id="69471at2"/>
<proteinExistence type="predicted"/>
<organism evidence="7 8">
    <name type="scientific">Deinococcus yavapaiensis KR-236</name>
    <dbReference type="NCBI Taxonomy" id="694435"/>
    <lineage>
        <taxon>Bacteria</taxon>
        <taxon>Thermotogati</taxon>
        <taxon>Deinococcota</taxon>
        <taxon>Deinococci</taxon>
        <taxon>Deinococcales</taxon>
        <taxon>Deinococcaceae</taxon>
        <taxon>Deinococcus</taxon>
    </lineage>
</organism>
<dbReference type="InterPro" id="IPR028161">
    <property type="entry name" value="Met8-like"/>
</dbReference>
<dbReference type="GO" id="GO:0004325">
    <property type="term" value="F:ferrochelatase activity"/>
    <property type="evidence" value="ECO:0007669"/>
    <property type="project" value="InterPro"/>
</dbReference>
<accession>A0A318S724</accession>
<comment type="catalytic activity">
    <reaction evidence="6">
        <text>precorrin-2 + NAD(+) = sirohydrochlorin + NADH + 2 H(+)</text>
        <dbReference type="Rhea" id="RHEA:15613"/>
        <dbReference type="ChEBI" id="CHEBI:15378"/>
        <dbReference type="ChEBI" id="CHEBI:57540"/>
        <dbReference type="ChEBI" id="CHEBI:57945"/>
        <dbReference type="ChEBI" id="CHEBI:58351"/>
        <dbReference type="ChEBI" id="CHEBI:58827"/>
        <dbReference type="EC" id="1.3.1.76"/>
    </reaction>
</comment>
<dbReference type="SUPFAM" id="SSF51735">
    <property type="entry name" value="NAD(P)-binding Rossmann-fold domains"/>
    <property type="match status" value="1"/>
</dbReference>
<evidence type="ECO:0000256" key="5">
    <source>
        <dbReference type="ARBA" id="ARBA00023244"/>
    </source>
</evidence>
<protein>
    <recommendedName>
        <fullName evidence="2">precorrin-2 dehydrogenase</fullName>
        <ecNumber evidence="2">1.3.1.76</ecNumber>
    </recommendedName>
</protein>